<name>A0A9W6XCW9_9STRA</name>
<evidence type="ECO:0000313" key="3">
    <source>
        <dbReference type="EMBL" id="GMF36123.1"/>
    </source>
</evidence>
<evidence type="ECO:0000256" key="1">
    <source>
        <dbReference type="SAM" id="MobiDB-lite"/>
    </source>
</evidence>
<comment type="caution">
    <text evidence="3">The sequence shown here is derived from an EMBL/GenBank/DDBJ whole genome shotgun (WGS) entry which is preliminary data.</text>
</comment>
<dbReference type="Proteomes" id="UP001165083">
    <property type="component" value="Unassembled WGS sequence"/>
</dbReference>
<evidence type="ECO:0000256" key="2">
    <source>
        <dbReference type="SAM" id="SignalP"/>
    </source>
</evidence>
<keyword evidence="2" id="KW-0732">Signal</keyword>
<keyword evidence="4" id="KW-1185">Reference proteome</keyword>
<accession>A0A9W6XCW9</accession>
<dbReference type="EMBL" id="BSXW01001357">
    <property type="protein sequence ID" value="GMF36123.1"/>
    <property type="molecule type" value="Genomic_DNA"/>
</dbReference>
<feature type="region of interest" description="Disordered" evidence="1">
    <location>
        <begin position="41"/>
        <end position="155"/>
    </location>
</feature>
<sequence>MVSFNKNVLLTAVAVALATVVVSGGSYEEKRALRLEVEAADVKEGEDSECGSLEMAEQENTDSSSNNNNGGGDANQGSNMYTQGNNTYDQCSNTYDQGDNTYNQGGNTFNEGDNMYNQGNSTDNTWSQGDNAWSQGEGTSGATNNWGQTNTGMKDTSQFTQSTLLANTVAKLKIRRTLTSARSGARTTWVRCRRSKYLCSSSRYLFT</sequence>
<reference evidence="3" key="1">
    <citation type="submission" date="2023-04" db="EMBL/GenBank/DDBJ databases">
        <title>Phytophthora lilii NBRC 32176.</title>
        <authorList>
            <person name="Ichikawa N."/>
            <person name="Sato H."/>
            <person name="Tonouchi N."/>
        </authorList>
    </citation>
    <scope>NUCLEOTIDE SEQUENCE</scope>
    <source>
        <strain evidence="3">NBRC 32176</strain>
    </source>
</reference>
<dbReference type="OrthoDB" id="129929at2759"/>
<evidence type="ECO:0000313" key="4">
    <source>
        <dbReference type="Proteomes" id="UP001165083"/>
    </source>
</evidence>
<dbReference type="AlphaFoldDB" id="A0A9W6XCW9"/>
<feature type="chain" id="PRO_5040927364" evidence="2">
    <location>
        <begin position="25"/>
        <end position="207"/>
    </location>
</feature>
<proteinExistence type="predicted"/>
<feature type="compositionally biased region" description="Polar residues" evidence="1">
    <location>
        <begin position="80"/>
        <end position="155"/>
    </location>
</feature>
<feature type="signal peptide" evidence="2">
    <location>
        <begin position="1"/>
        <end position="24"/>
    </location>
</feature>
<organism evidence="3 4">
    <name type="scientific">Phytophthora lilii</name>
    <dbReference type="NCBI Taxonomy" id="2077276"/>
    <lineage>
        <taxon>Eukaryota</taxon>
        <taxon>Sar</taxon>
        <taxon>Stramenopiles</taxon>
        <taxon>Oomycota</taxon>
        <taxon>Peronosporomycetes</taxon>
        <taxon>Peronosporales</taxon>
        <taxon>Peronosporaceae</taxon>
        <taxon>Phytophthora</taxon>
    </lineage>
</organism>
<protein>
    <submittedName>
        <fullName evidence="3">Unnamed protein product</fullName>
    </submittedName>
</protein>
<gene>
    <name evidence="3" type="ORF">Plil01_001529600</name>
</gene>